<dbReference type="RefSeq" id="WP_338202377.1">
    <property type="nucleotide sequence ID" value="NZ_JAEKNR010000136.1"/>
</dbReference>
<sequence length="319" mass="36771">MTDATPQDETEAVGEDWPPLPYHDWKETLDTLHMWTQVVGKIKLKLVPFLNEWWEVAFTVTSRGLTTSTIPFGRRVFQCDFDFIDHRLDIHVSDGRSRTIPLRPRSVADFYREFMGALEELGIRVQITTNPVEVENIIPFDQDNVHNSYDPEYVTRWWRIVLQVDRLLQRYRTPFVGKSSPVLFWWGSFDLSETRFSGRPAPEREWPTRWMALGAHQEQACAGFWPGSGKVEAPALFAYTYPEPAGFREAAVQPDSAFYHPDIGEFILPYEEVRRSPSPDQMVLGFLDSAFEVGTTLAGWDRAALERPDPLAHRPGERP</sequence>
<dbReference type="InterPro" id="IPR046038">
    <property type="entry name" value="DUF5996"/>
</dbReference>
<gene>
    <name evidence="1" type="ORF">JF922_13250</name>
</gene>
<dbReference type="Proteomes" id="UP000612893">
    <property type="component" value="Unassembled WGS sequence"/>
</dbReference>
<accession>A0A934K321</accession>
<evidence type="ECO:0008006" key="3">
    <source>
        <dbReference type="Google" id="ProtNLM"/>
    </source>
</evidence>
<name>A0A934K321_9BACT</name>
<organism evidence="1 2">
    <name type="scientific">Candidatus Nephthysia bennettiae</name>
    <dbReference type="NCBI Taxonomy" id="3127016"/>
    <lineage>
        <taxon>Bacteria</taxon>
        <taxon>Bacillati</taxon>
        <taxon>Candidatus Dormiibacterota</taxon>
        <taxon>Candidatus Dormibacteria</taxon>
        <taxon>Candidatus Dormibacterales</taxon>
        <taxon>Candidatus Dormibacteraceae</taxon>
        <taxon>Candidatus Nephthysia</taxon>
    </lineage>
</organism>
<dbReference type="EMBL" id="JAEKNR010000136">
    <property type="protein sequence ID" value="MBJ7599034.1"/>
    <property type="molecule type" value="Genomic_DNA"/>
</dbReference>
<proteinExistence type="predicted"/>
<evidence type="ECO:0000313" key="1">
    <source>
        <dbReference type="EMBL" id="MBJ7599034.1"/>
    </source>
</evidence>
<reference evidence="1" key="1">
    <citation type="submission" date="2020-10" db="EMBL/GenBank/DDBJ databases">
        <title>Ca. Dormibacterota MAGs.</title>
        <authorList>
            <person name="Montgomery K."/>
        </authorList>
    </citation>
    <scope>NUCLEOTIDE SEQUENCE [LARGE SCALE GENOMIC DNA]</scope>
    <source>
        <strain evidence="1">SC8812_S17_10</strain>
    </source>
</reference>
<comment type="caution">
    <text evidence="1">The sequence shown here is derived from an EMBL/GenBank/DDBJ whole genome shotgun (WGS) entry which is preliminary data.</text>
</comment>
<dbReference type="AlphaFoldDB" id="A0A934K321"/>
<dbReference type="Pfam" id="PF19459">
    <property type="entry name" value="DUF5996"/>
    <property type="match status" value="1"/>
</dbReference>
<protein>
    <recommendedName>
        <fullName evidence="3">Ava_C0101 and related proteins</fullName>
    </recommendedName>
</protein>
<evidence type="ECO:0000313" key="2">
    <source>
        <dbReference type="Proteomes" id="UP000612893"/>
    </source>
</evidence>
<keyword evidence="2" id="KW-1185">Reference proteome</keyword>